<feature type="compositionally biased region" description="Polar residues" evidence="8">
    <location>
        <begin position="541"/>
        <end position="550"/>
    </location>
</feature>
<dbReference type="AlphaFoldDB" id="A0A0D2FL08"/>
<evidence type="ECO:0000256" key="2">
    <source>
        <dbReference type="ARBA" id="ARBA00006924"/>
    </source>
</evidence>
<reference evidence="10 11" key="1">
    <citation type="submission" date="2015-01" db="EMBL/GenBank/DDBJ databases">
        <title>The Genome Sequence of Capronia semiimmersa CBS27337.</title>
        <authorList>
            <consortium name="The Broad Institute Genomics Platform"/>
            <person name="Cuomo C."/>
            <person name="de Hoog S."/>
            <person name="Gorbushina A."/>
            <person name="Stielow B."/>
            <person name="Teixiera M."/>
            <person name="Abouelleil A."/>
            <person name="Chapman S.B."/>
            <person name="Priest M."/>
            <person name="Young S.K."/>
            <person name="Wortman J."/>
            <person name="Nusbaum C."/>
            <person name="Birren B."/>
        </authorList>
    </citation>
    <scope>NUCLEOTIDE SEQUENCE [LARGE SCALE GENOMIC DNA]</scope>
    <source>
        <strain evidence="10 11">CBS 27337</strain>
    </source>
</reference>
<dbReference type="Proteomes" id="UP000054266">
    <property type="component" value="Unassembled WGS sequence"/>
</dbReference>
<dbReference type="InterPro" id="IPR026591">
    <property type="entry name" value="Sirtuin_cat_small_dom_sf"/>
</dbReference>
<proteinExistence type="inferred from homology"/>
<feature type="region of interest" description="Disordered" evidence="8">
    <location>
        <begin position="275"/>
        <end position="310"/>
    </location>
</feature>
<keyword evidence="6" id="KW-0520">NAD</keyword>
<feature type="domain" description="Deacetylase sirtuin-type" evidence="9">
    <location>
        <begin position="92"/>
        <end position="405"/>
    </location>
</feature>
<dbReference type="InterPro" id="IPR003000">
    <property type="entry name" value="Sirtuin"/>
</dbReference>
<dbReference type="PANTHER" id="PTHR11085">
    <property type="entry name" value="NAD-DEPENDENT PROTEIN DEACYLASE SIRTUIN-5, MITOCHONDRIAL-RELATED"/>
    <property type="match status" value="1"/>
</dbReference>
<dbReference type="EMBL" id="KN846959">
    <property type="protein sequence ID" value="KIW67415.1"/>
    <property type="molecule type" value="Genomic_DNA"/>
</dbReference>
<dbReference type="PANTHER" id="PTHR11085:SF9">
    <property type="entry name" value="NAD-DEPENDENT PROTEIN DEACETYLASE SIRTUIN-1"/>
    <property type="match status" value="1"/>
</dbReference>
<feature type="binding site" evidence="7">
    <location>
        <position position="244"/>
    </location>
    <ligand>
        <name>Zn(2+)</name>
        <dbReference type="ChEBI" id="CHEBI:29105"/>
    </ligand>
</feature>
<protein>
    <recommendedName>
        <fullName evidence="9">Deacetylase sirtuin-type domain-containing protein</fullName>
    </recommendedName>
</protein>
<evidence type="ECO:0000256" key="1">
    <source>
        <dbReference type="ARBA" id="ARBA00001947"/>
    </source>
</evidence>
<dbReference type="GO" id="GO:0046970">
    <property type="term" value="F:histone H4K16 deacetylase activity, NAD-dependent"/>
    <property type="evidence" value="ECO:0007669"/>
    <property type="project" value="TreeGrafter"/>
</dbReference>
<evidence type="ECO:0000256" key="4">
    <source>
        <dbReference type="ARBA" id="ARBA00022723"/>
    </source>
</evidence>
<dbReference type="HOGENOM" id="CLU_537461_0_0_1"/>
<evidence type="ECO:0000313" key="10">
    <source>
        <dbReference type="EMBL" id="KIW67415.1"/>
    </source>
</evidence>
<dbReference type="GO" id="GO:0005634">
    <property type="term" value="C:nucleus"/>
    <property type="evidence" value="ECO:0007669"/>
    <property type="project" value="TreeGrafter"/>
</dbReference>
<dbReference type="GO" id="GO:0046872">
    <property type="term" value="F:metal ion binding"/>
    <property type="evidence" value="ECO:0007669"/>
    <property type="project" value="UniProtKB-KW"/>
</dbReference>
<dbReference type="InterPro" id="IPR050134">
    <property type="entry name" value="NAD-dep_sirtuin_deacylases"/>
</dbReference>
<sequence length="571" mass="63145">MCSLHPLCEARPVIPTGHTTPKSRDRPLPTMASSAPQSPAHRDGNSYFGTSPDRPSPSKVLRLHQLFMDRAASLPPRRLSSPAKKPPQIRPRLNQYYTLDHAVSLFKSSRNIVVLTGAGISTSLGVPDFRSANGVYNLLVDSVYDDPQELFHIENFKADPEEFFKQAAKVFPKMQGLVPSDGTASPLVPKFSPTHAFIAMLQAKGKLLTNYTQNIDGLEVAAGVSQSRLIQCHGTLATASCMSCGKRVTARKYMPVVQAGGVPYCKCSLENGGPKLTKTKPRGRSGKKKRKRDEYEDSDSEESSSRAGFPKGLLKPDMTFFGEDIADSYAPRLRLDKSKVDLLVIVGTSLKVEPVNEMLLNIPATVPQIWISKDRCQREGVKVDIELLGECDLILEEIAQRAGWQDALRERLWTGCKASELKPSQVKPPDRIREKTRPQREDDGTPAVKPERPLQIRQKSNESPSLTMTPAPEIDIKVNGEGISPKRGEDNAPELDEQGLQVPLKIPAEMKSENGFMSAKDGLGGRNPVSHDKKEDRRPSLKQQMTSSSAPKVVVELEEGTRNRWYVRRAK</sequence>
<feature type="compositionally biased region" description="Polar residues" evidence="8">
    <location>
        <begin position="457"/>
        <end position="468"/>
    </location>
</feature>
<evidence type="ECO:0000256" key="3">
    <source>
        <dbReference type="ARBA" id="ARBA00022679"/>
    </source>
</evidence>
<feature type="compositionally biased region" description="Basic and acidic residues" evidence="8">
    <location>
        <begin position="428"/>
        <end position="454"/>
    </location>
</feature>
<dbReference type="Gene3D" id="3.40.50.1220">
    <property type="entry name" value="TPP-binding domain"/>
    <property type="match status" value="1"/>
</dbReference>
<feature type="binding site" evidence="7">
    <location>
        <position position="241"/>
    </location>
    <ligand>
        <name>Zn(2+)</name>
        <dbReference type="ChEBI" id="CHEBI:29105"/>
    </ligand>
</feature>
<keyword evidence="11" id="KW-1185">Reference proteome</keyword>
<dbReference type="PROSITE" id="PS50305">
    <property type="entry name" value="SIRTUIN"/>
    <property type="match status" value="1"/>
</dbReference>
<evidence type="ECO:0000313" key="11">
    <source>
        <dbReference type="Proteomes" id="UP000054266"/>
    </source>
</evidence>
<evidence type="ECO:0000256" key="5">
    <source>
        <dbReference type="ARBA" id="ARBA00022833"/>
    </source>
</evidence>
<evidence type="ECO:0000256" key="8">
    <source>
        <dbReference type="SAM" id="MobiDB-lite"/>
    </source>
</evidence>
<feature type="compositionally biased region" description="Basic residues" evidence="8">
    <location>
        <begin position="277"/>
        <end position="291"/>
    </location>
</feature>
<gene>
    <name evidence="10" type="ORF">PV04_06674</name>
</gene>
<dbReference type="STRING" id="5601.A0A0D2FL08"/>
<keyword evidence="3" id="KW-0808">Transferase</keyword>
<dbReference type="Pfam" id="PF02146">
    <property type="entry name" value="SIR2"/>
    <property type="match status" value="1"/>
</dbReference>
<organism evidence="10 11">
    <name type="scientific">Phialophora macrospora</name>
    <dbReference type="NCBI Taxonomy" id="1851006"/>
    <lineage>
        <taxon>Eukaryota</taxon>
        <taxon>Fungi</taxon>
        <taxon>Dikarya</taxon>
        <taxon>Ascomycota</taxon>
        <taxon>Pezizomycotina</taxon>
        <taxon>Eurotiomycetes</taxon>
        <taxon>Chaetothyriomycetidae</taxon>
        <taxon>Chaetothyriales</taxon>
        <taxon>Herpotrichiellaceae</taxon>
        <taxon>Phialophora</taxon>
    </lineage>
</organism>
<feature type="compositionally biased region" description="Basic and acidic residues" evidence="8">
    <location>
        <begin position="529"/>
        <end position="539"/>
    </location>
</feature>
<keyword evidence="4 7" id="KW-0479">Metal-binding</keyword>
<feature type="region of interest" description="Disordered" evidence="8">
    <location>
        <begin position="511"/>
        <end position="554"/>
    </location>
</feature>
<dbReference type="GO" id="GO:0070403">
    <property type="term" value="F:NAD+ binding"/>
    <property type="evidence" value="ECO:0007669"/>
    <property type="project" value="InterPro"/>
</dbReference>
<keyword evidence="5 7" id="KW-0862">Zinc</keyword>
<accession>A0A0D2FL08</accession>
<comment type="similarity">
    <text evidence="2">Belongs to the sirtuin family. Class I subfamily.</text>
</comment>
<evidence type="ECO:0000259" key="9">
    <source>
        <dbReference type="PROSITE" id="PS50305"/>
    </source>
</evidence>
<dbReference type="SUPFAM" id="SSF52467">
    <property type="entry name" value="DHS-like NAD/FAD-binding domain"/>
    <property type="match status" value="1"/>
</dbReference>
<feature type="binding site" evidence="7">
    <location>
        <position position="267"/>
    </location>
    <ligand>
        <name>Zn(2+)</name>
        <dbReference type="ChEBI" id="CHEBI:29105"/>
    </ligand>
</feature>
<evidence type="ECO:0000256" key="6">
    <source>
        <dbReference type="ARBA" id="ARBA00023027"/>
    </source>
</evidence>
<name>A0A0D2FL08_9EURO</name>
<dbReference type="InterPro" id="IPR026590">
    <property type="entry name" value="Ssirtuin_cat_dom"/>
</dbReference>
<feature type="region of interest" description="Disordered" evidence="8">
    <location>
        <begin position="11"/>
        <end position="56"/>
    </location>
</feature>
<feature type="region of interest" description="Disordered" evidence="8">
    <location>
        <begin position="419"/>
        <end position="498"/>
    </location>
</feature>
<feature type="active site" description="Proton acceptor" evidence="7">
    <location>
        <position position="233"/>
    </location>
</feature>
<evidence type="ECO:0000256" key="7">
    <source>
        <dbReference type="PROSITE-ProRule" id="PRU00236"/>
    </source>
</evidence>
<feature type="compositionally biased region" description="Basic and acidic residues" evidence="8">
    <location>
        <begin position="474"/>
        <end position="490"/>
    </location>
</feature>
<dbReference type="Gene3D" id="3.30.1600.10">
    <property type="entry name" value="SIR2/SIRT2 'Small Domain"/>
    <property type="match status" value="1"/>
</dbReference>
<dbReference type="InterPro" id="IPR029035">
    <property type="entry name" value="DHS-like_NAD/FAD-binding_dom"/>
</dbReference>
<feature type="binding site" evidence="7">
    <location>
        <position position="265"/>
    </location>
    <ligand>
        <name>Zn(2+)</name>
        <dbReference type="ChEBI" id="CHEBI:29105"/>
    </ligand>
</feature>
<comment type="cofactor">
    <cofactor evidence="1">
        <name>Zn(2+)</name>
        <dbReference type="ChEBI" id="CHEBI:29105"/>
    </cofactor>
</comment>